<dbReference type="HOGENOM" id="CLU_3301612_0_0_6"/>
<feature type="non-terminal residue" evidence="1">
    <location>
        <position position="40"/>
    </location>
</feature>
<proteinExistence type="predicted"/>
<comment type="caution">
    <text evidence="1">The sequence shown here is derived from an EMBL/GenBank/DDBJ whole genome shotgun (WGS) entry which is preliminary data.</text>
</comment>
<sequence>AVLLTVNQEVLRKRLLARNRESLAEIEERLARNSRFGGFF</sequence>
<protein>
    <submittedName>
        <fullName evidence="1">Guanylate kinase/L-type calcium channel region</fullName>
    </submittedName>
</protein>
<keyword evidence="1" id="KW-0418">Kinase</keyword>
<name>F3GRE4_PSESJ</name>
<gene>
    <name evidence="1" type="ORF">PSYPI_47573</name>
</gene>
<dbReference type="GO" id="GO:0016301">
    <property type="term" value="F:kinase activity"/>
    <property type="evidence" value="ECO:0007669"/>
    <property type="project" value="UniProtKB-KW"/>
</dbReference>
<dbReference type="AlphaFoldDB" id="F3GRE4"/>
<organism evidence="1 2">
    <name type="scientific">Pseudomonas syringae pv. pisi str. 1704B</name>
    <dbReference type="NCBI Taxonomy" id="629263"/>
    <lineage>
        <taxon>Bacteria</taxon>
        <taxon>Pseudomonadati</taxon>
        <taxon>Pseudomonadota</taxon>
        <taxon>Gammaproteobacteria</taxon>
        <taxon>Pseudomonadales</taxon>
        <taxon>Pseudomonadaceae</taxon>
        <taxon>Pseudomonas</taxon>
        <taxon>Pseudomonas syringae</taxon>
    </lineage>
</organism>
<dbReference type="Proteomes" id="UP000004986">
    <property type="component" value="Unassembled WGS sequence"/>
</dbReference>
<evidence type="ECO:0000313" key="2">
    <source>
        <dbReference type="Proteomes" id="UP000004986"/>
    </source>
</evidence>
<reference evidence="1 2" key="1">
    <citation type="journal article" date="2011" name="PLoS Pathog.">
        <title>Dynamic evolution of pathogenicity revealed by sequencing and comparative genomics of 19 Pseudomonas syringae isolates.</title>
        <authorList>
            <person name="Baltrus D.A."/>
            <person name="Nishimura M.T."/>
            <person name="Romanchuk A."/>
            <person name="Chang J.H."/>
            <person name="Mukhtar M.S."/>
            <person name="Cherkis K."/>
            <person name="Roach J."/>
            <person name="Grant S.R."/>
            <person name="Jones C.D."/>
            <person name="Dangl J.L."/>
        </authorList>
    </citation>
    <scope>NUCLEOTIDE SEQUENCE [LARGE SCALE GENOMIC DNA]</scope>
    <source>
        <strain evidence="1 2">1704B</strain>
    </source>
</reference>
<keyword evidence="1" id="KW-0808">Transferase</keyword>
<dbReference type="EMBL" id="AEAI01004533">
    <property type="protein sequence ID" value="EGH49647.1"/>
    <property type="molecule type" value="Genomic_DNA"/>
</dbReference>
<evidence type="ECO:0000313" key="1">
    <source>
        <dbReference type="EMBL" id="EGH49647.1"/>
    </source>
</evidence>
<keyword evidence="2" id="KW-1185">Reference proteome</keyword>
<feature type="non-terminal residue" evidence="1">
    <location>
        <position position="1"/>
    </location>
</feature>
<accession>F3GRE4</accession>